<dbReference type="EMBL" id="KQ030746">
    <property type="protein sequence ID" value="KJZ69218.1"/>
    <property type="molecule type" value="Genomic_DNA"/>
</dbReference>
<dbReference type="PROSITE" id="PS50966">
    <property type="entry name" value="ZF_SWIM"/>
    <property type="match status" value="1"/>
</dbReference>
<feature type="region of interest" description="Disordered" evidence="2">
    <location>
        <begin position="329"/>
        <end position="362"/>
    </location>
</feature>
<dbReference type="EMBL" id="KQ030756">
    <property type="protein sequence ID" value="KJZ69156.1"/>
    <property type="molecule type" value="Genomic_DNA"/>
</dbReference>
<accession>A0A0F7ZJ22</accession>
<reference evidence="5 7" key="1">
    <citation type="journal article" date="2014" name="Genome Biol. Evol.">
        <title>Comparative genomics and transcriptomics analyses reveal divergent lifestyle features of nematode endoparasitic fungus Hirsutella minnesotensis.</title>
        <authorList>
            <person name="Lai Y."/>
            <person name="Liu K."/>
            <person name="Zhang X."/>
            <person name="Zhang X."/>
            <person name="Li K."/>
            <person name="Wang N."/>
            <person name="Shu C."/>
            <person name="Wu Y."/>
            <person name="Wang C."/>
            <person name="Bushley K.E."/>
            <person name="Xiang M."/>
            <person name="Liu X."/>
        </authorList>
    </citation>
    <scope>NUCLEOTIDE SEQUENCE [LARGE SCALE GENOMIC DNA]</scope>
    <source>
        <strain evidence="5 7">3608</strain>
    </source>
</reference>
<gene>
    <name evidence="6" type="ORF">HIM_11397</name>
    <name evidence="5" type="ORF">HIM_11449</name>
    <name evidence="4" type="ORF">HIM_11457</name>
</gene>
<keyword evidence="7" id="KW-1185">Reference proteome</keyword>
<feature type="region of interest" description="Disordered" evidence="2">
    <location>
        <begin position="793"/>
        <end position="816"/>
    </location>
</feature>
<feature type="compositionally biased region" description="Low complexity" evidence="2">
    <location>
        <begin position="603"/>
        <end position="630"/>
    </location>
</feature>
<organism evidence="5 7">
    <name type="scientific">Hirsutella minnesotensis 3608</name>
    <dbReference type="NCBI Taxonomy" id="1043627"/>
    <lineage>
        <taxon>Eukaryota</taxon>
        <taxon>Fungi</taxon>
        <taxon>Dikarya</taxon>
        <taxon>Ascomycota</taxon>
        <taxon>Pezizomycotina</taxon>
        <taxon>Sordariomycetes</taxon>
        <taxon>Hypocreomycetidae</taxon>
        <taxon>Hypocreales</taxon>
        <taxon>Ophiocordycipitaceae</taxon>
        <taxon>Hirsutella</taxon>
    </lineage>
</organism>
<dbReference type="EMBL" id="KQ030755">
    <property type="protein sequence ID" value="KJZ69160.1"/>
    <property type="molecule type" value="Genomic_DNA"/>
</dbReference>
<evidence type="ECO:0000313" key="6">
    <source>
        <dbReference type="EMBL" id="KJZ69218.1"/>
    </source>
</evidence>
<dbReference type="InterPro" id="IPR018289">
    <property type="entry name" value="MULE_transposase_dom"/>
</dbReference>
<dbReference type="PANTHER" id="PTHR31569:SF4">
    <property type="entry name" value="SWIM-TYPE DOMAIN-CONTAINING PROTEIN"/>
    <property type="match status" value="1"/>
</dbReference>
<dbReference type="InterPro" id="IPR052579">
    <property type="entry name" value="Zinc_finger_SWIM"/>
</dbReference>
<keyword evidence="1" id="KW-0862">Zinc</keyword>
<feature type="region of interest" description="Disordered" evidence="2">
    <location>
        <begin position="600"/>
        <end position="651"/>
    </location>
</feature>
<evidence type="ECO:0000313" key="5">
    <source>
        <dbReference type="EMBL" id="KJZ69160.1"/>
    </source>
</evidence>
<dbReference type="AlphaFoldDB" id="A0A0F7ZJ22"/>
<evidence type="ECO:0000256" key="2">
    <source>
        <dbReference type="SAM" id="MobiDB-lite"/>
    </source>
</evidence>
<proteinExistence type="predicted"/>
<evidence type="ECO:0000313" key="4">
    <source>
        <dbReference type="EMBL" id="KJZ69156.1"/>
    </source>
</evidence>
<keyword evidence="1" id="KW-0863">Zinc-finger</keyword>
<dbReference type="GO" id="GO:0008270">
    <property type="term" value="F:zinc ion binding"/>
    <property type="evidence" value="ECO:0007669"/>
    <property type="project" value="UniProtKB-KW"/>
</dbReference>
<sequence>MPLFPSLHDAVKALEHHARPQGYAVIKYKPSNYRGGKPRRMDIACACGGRKYHTIATGLRKAGTRKTACPFRVKVVQLDDDNGLWRVVVMRPDHNHDAYNPGAFPEYRRLSEAQVRQVEMLSADAGITARQILLALRAQSPRRLLATEQDIANLCARLHRLRLGAHTSTQALVARLDAEGTFHKEKLNAEDQFEYQFIGLDDGLKLVSRHPQLLMADVTNNTNKYGLKLLEINGLTSLGTVFPVACCFVPREDVPAFTWCFEQLKNWVTGEARARQLDDDAFIPHVIITDYDAAARAALTTTFPDSQLQVCTWHIIKNVATYARRHWQGDGNDDPFEPEPQRRETHSDDPGRWSGGPGERSPGEFVTAFKSVLHAPTEEEFDDRWNALIAGFPAQPRLIQYLEETWLPVRKQWARAWTRWYRNWGHTTTSPCESLHASSRSFIRNSQSNLLAVYHALRLQRTTVQEHHDRAVEREAIRPRAPSRLPLYNKVSEKASYRSLELVQKQARAATASLLYPEERALPECTNSFTSQYGLPCKHIIASFLAVEGDGPNRRVTTKEALPLAFWDNHWLLRDDLADTDPYRRIRDPRVVARRRGTIRVATTSSPTTNNTSSRASRSRSQQQQLQRSTAPRRRLIVPPEVPQASQASRSVPLPDLESAGMAAQATITTIVKQLETIQNCLGICNAELKSSRPPADITIEQSPIEPRSYRQPRSFPRSARATQEMRRLPSAFEEFEPTSASQGGARRGYRERARQFTLNTSSKPLSNALPSIQGGFGQPQALEPANTVAEGAIGHSPSRRRGAGALRPYESVWEL</sequence>
<dbReference type="Proteomes" id="UP000054481">
    <property type="component" value="Unassembled WGS sequence"/>
</dbReference>
<name>A0A0F7ZJ22_9HYPO</name>
<evidence type="ECO:0000259" key="3">
    <source>
        <dbReference type="PROSITE" id="PS50966"/>
    </source>
</evidence>
<protein>
    <recommendedName>
        <fullName evidence="3">SWIM-type domain-containing protein</fullName>
    </recommendedName>
</protein>
<feature type="domain" description="SWIM-type" evidence="3">
    <location>
        <begin position="510"/>
        <end position="548"/>
    </location>
</feature>
<evidence type="ECO:0000313" key="7">
    <source>
        <dbReference type="Proteomes" id="UP000054481"/>
    </source>
</evidence>
<evidence type="ECO:0000256" key="1">
    <source>
        <dbReference type="PROSITE-ProRule" id="PRU00325"/>
    </source>
</evidence>
<dbReference type="InterPro" id="IPR007527">
    <property type="entry name" value="Znf_SWIM"/>
</dbReference>
<keyword evidence="1" id="KW-0479">Metal-binding</keyword>
<dbReference type="PANTHER" id="PTHR31569">
    <property type="entry name" value="SWIM-TYPE DOMAIN-CONTAINING PROTEIN"/>
    <property type="match status" value="1"/>
</dbReference>
<dbReference type="OrthoDB" id="4815524at2759"/>
<feature type="compositionally biased region" description="Basic and acidic residues" evidence="2">
    <location>
        <begin position="339"/>
        <end position="351"/>
    </location>
</feature>
<dbReference type="Pfam" id="PF10551">
    <property type="entry name" value="MULE"/>
    <property type="match status" value="1"/>
</dbReference>